<sequence length="86" mass="9038">MKELDEDEGEVPGEELDEDEFGPGEVDPLEDKLVVDISPGEGGPLSSFEPREAVGSGCKGRDGESNSGRDVRNSRDAAELASACEA</sequence>
<accession>A0AAV2FU77</accession>
<proteinExistence type="predicted"/>
<protein>
    <submittedName>
        <fullName evidence="2">Uncharacterized protein</fullName>
    </submittedName>
</protein>
<feature type="compositionally biased region" description="Acidic residues" evidence="1">
    <location>
        <begin position="1"/>
        <end position="22"/>
    </location>
</feature>
<name>A0AAV2FU77_9ROSI</name>
<evidence type="ECO:0000256" key="1">
    <source>
        <dbReference type="SAM" id="MobiDB-lite"/>
    </source>
</evidence>
<feature type="compositionally biased region" description="Basic and acidic residues" evidence="1">
    <location>
        <begin position="59"/>
        <end position="78"/>
    </location>
</feature>
<gene>
    <name evidence="2" type="ORF">LTRI10_LOCUS41552</name>
</gene>
<keyword evidence="3" id="KW-1185">Reference proteome</keyword>
<evidence type="ECO:0000313" key="3">
    <source>
        <dbReference type="Proteomes" id="UP001497516"/>
    </source>
</evidence>
<evidence type="ECO:0000313" key="2">
    <source>
        <dbReference type="EMBL" id="CAL1401499.1"/>
    </source>
</evidence>
<feature type="region of interest" description="Disordered" evidence="1">
    <location>
        <begin position="1"/>
        <end position="86"/>
    </location>
</feature>
<reference evidence="2 3" key="1">
    <citation type="submission" date="2024-04" db="EMBL/GenBank/DDBJ databases">
        <authorList>
            <person name="Fracassetti M."/>
        </authorList>
    </citation>
    <scope>NUCLEOTIDE SEQUENCE [LARGE SCALE GENOMIC DNA]</scope>
</reference>
<dbReference type="AlphaFoldDB" id="A0AAV2FU77"/>
<dbReference type="EMBL" id="OZ034820">
    <property type="protein sequence ID" value="CAL1401499.1"/>
    <property type="molecule type" value="Genomic_DNA"/>
</dbReference>
<dbReference type="Proteomes" id="UP001497516">
    <property type="component" value="Chromosome 7"/>
</dbReference>
<organism evidence="2 3">
    <name type="scientific">Linum trigynum</name>
    <dbReference type="NCBI Taxonomy" id="586398"/>
    <lineage>
        <taxon>Eukaryota</taxon>
        <taxon>Viridiplantae</taxon>
        <taxon>Streptophyta</taxon>
        <taxon>Embryophyta</taxon>
        <taxon>Tracheophyta</taxon>
        <taxon>Spermatophyta</taxon>
        <taxon>Magnoliopsida</taxon>
        <taxon>eudicotyledons</taxon>
        <taxon>Gunneridae</taxon>
        <taxon>Pentapetalae</taxon>
        <taxon>rosids</taxon>
        <taxon>fabids</taxon>
        <taxon>Malpighiales</taxon>
        <taxon>Linaceae</taxon>
        <taxon>Linum</taxon>
    </lineage>
</organism>